<gene>
    <name evidence="2" type="ORF">GA0061080_100226</name>
</gene>
<accession>A0A1C3YXN6</accession>
<dbReference type="RefSeq" id="WP_091119331.1">
    <property type="nucleotide sequence ID" value="NZ_FMBA01000002.1"/>
</dbReference>
<dbReference type="OrthoDB" id="7066652at2"/>
<proteinExistence type="predicted"/>
<feature type="transmembrane region" description="Helical" evidence="1">
    <location>
        <begin position="26"/>
        <end position="48"/>
    </location>
</feature>
<dbReference type="EMBL" id="FMBA01000002">
    <property type="protein sequence ID" value="SCB74884.1"/>
    <property type="molecule type" value="Genomic_DNA"/>
</dbReference>
<name>A0A1C3YXN6_9GAMM</name>
<keyword evidence="1" id="KW-1133">Transmembrane helix</keyword>
<organism evidence="2 3">
    <name type="scientific">Gilliamella intestini</name>
    <dbReference type="NCBI Taxonomy" id="1798183"/>
    <lineage>
        <taxon>Bacteria</taxon>
        <taxon>Pseudomonadati</taxon>
        <taxon>Pseudomonadota</taxon>
        <taxon>Gammaproteobacteria</taxon>
        <taxon>Orbales</taxon>
        <taxon>Orbaceae</taxon>
        <taxon>Gilliamella</taxon>
    </lineage>
</organism>
<dbReference type="Proteomes" id="UP000199698">
    <property type="component" value="Unassembled WGS sequence"/>
</dbReference>
<evidence type="ECO:0000256" key="1">
    <source>
        <dbReference type="SAM" id="Phobius"/>
    </source>
</evidence>
<feature type="transmembrane region" description="Helical" evidence="1">
    <location>
        <begin position="134"/>
        <end position="157"/>
    </location>
</feature>
<reference evidence="3" key="1">
    <citation type="submission" date="2016-08" db="EMBL/GenBank/DDBJ databases">
        <authorList>
            <person name="Varghese N."/>
            <person name="Submissions Spin"/>
        </authorList>
    </citation>
    <scope>NUCLEOTIDE SEQUENCE [LARGE SCALE GENOMIC DNA]</scope>
    <source>
        <strain evidence="3">R-53144</strain>
    </source>
</reference>
<keyword evidence="3" id="KW-1185">Reference proteome</keyword>
<evidence type="ECO:0000313" key="3">
    <source>
        <dbReference type="Proteomes" id="UP000199698"/>
    </source>
</evidence>
<evidence type="ECO:0000313" key="2">
    <source>
        <dbReference type="EMBL" id="SCB74884.1"/>
    </source>
</evidence>
<dbReference type="AlphaFoldDB" id="A0A1C3YXN6"/>
<keyword evidence="1" id="KW-0812">Transmembrane</keyword>
<protein>
    <submittedName>
        <fullName evidence="2">Uncharacterized protein</fullName>
    </submittedName>
</protein>
<sequence length="267" mass="29598">MGLMNKLVEVFPTRPLKVMKLKQEGILHQIKTIFAIIFCFALAMFMALNHYPGLIDDYKISRNPVVVDYHAEVKCNTRRIIENCSVKITTNTGQVIKRALPGGISKNTQVVTVASADDPSLVTINLAIDNMLRVFVITTVLTLLFMLPVWMGLVTILRIHKMRKVINEINGQRLTPTIVPIKLTSYGKTITAIYHAKNAQGVDVKCVANFNKESDGGPIIIGDATRGKCNALAIIGQNNSIPIILDKSLTRCDFSYNEMQALKDVLS</sequence>
<keyword evidence="1" id="KW-0472">Membrane</keyword>